<evidence type="ECO:0000256" key="1">
    <source>
        <dbReference type="SAM" id="MobiDB-lite"/>
    </source>
</evidence>
<keyword evidence="3" id="KW-1185">Reference proteome</keyword>
<accession>A0A5B9ECJ4</accession>
<sequence>MADKVTPFVVNDRRKFTTEGELRPESERPRDEEQVEEASKATVTAMPEPPQSEPATEPEAAEAAEAAEQELPKLTEEQAERSKAAYEATAERLDTAIRAANPGMEQLPPVNFDRLVQSIYMTAIMQLGGGTPEGEQARVDILGARQSIDMLNVLQEKSKGNLTEAESRMLENALFEVRMAFLEITQALARQARQPESPLPPPPGGGPRIVR</sequence>
<feature type="region of interest" description="Disordered" evidence="1">
    <location>
        <begin position="1"/>
        <end position="85"/>
    </location>
</feature>
<feature type="region of interest" description="Disordered" evidence="1">
    <location>
        <begin position="190"/>
        <end position="211"/>
    </location>
</feature>
<feature type="compositionally biased region" description="Basic and acidic residues" evidence="1">
    <location>
        <begin position="11"/>
        <end position="32"/>
    </location>
</feature>
<proteinExistence type="predicted"/>
<feature type="compositionally biased region" description="Basic and acidic residues" evidence="1">
    <location>
        <begin position="70"/>
        <end position="85"/>
    </location>
</feature>
<feature type="compositionally biased region" description="Acidic residues" evidence="1">
    <location>
        <begin position="59"/>
        <end position="68"/>
    </location>
</feature>
<dbReference type="RefSeq" id="WP_147649123.1">
    <property type="nucleotide sequence ID" value="NZ_CP042806.1"/>
</dbReference>
<protein>
    <submittedName>
        <fullName evidence="2">DUF1844 domain-containing protein</fullName>
    </submittedName>
</protein>
<dbReference type="KEGG" id="talb:FTW19_18840"/>
<dbReference type="InterPro" id="IPR014995">
    <property type="entry name" value="DUF1844"/>
</dbReference>
<dbReference type="AlphaFoldDB" id="A0A5B9ECJ4"/>
<dbReference type="EMBL" id="CP042806">
    <property type="protein sequence ID" value="QEE29853.1"/>
    <property type="molecule type" value="Genomic_DNA"/>
</dbReference>
<name>A0A5B9ECJ4_9BACT</name>
<evidence type="ECO:0000313" key="3">
    <source>
        <dbReference type="Proteomes" id="UP000321820"/>
    </source>
</evidence>
<gene>
    <name evidence="2" type="ORF">FTW19_18840</name>
</gene>
<reference evidence="2 3" key="1">
    <citation type="submission" date="2019-08" db="EMBL/GenBank/DDBJ databases">
        <title>Complete genome sequence of Terriglobus albidus strain ORNL.</title>
        <authorList>
            <person name="Podar M."/>
        </authorList>
    </citation>
    <scope>NUCLEOTIDE SEQUENCE [LARGE SCALE GENOMIC DNA]</scope>
    <source>
        <strain evidence="2 3">ORNL</strain>
    </source>
</reference>
<dbReference type="Proteomes" id="UP000321820">
    <property type="component" value="Chromosome"/>
</dbReference>
<evidence type="ECO:0000313" key="2">
    <source>
        <dbReference type="EMBL" id="QEE29853.1"/>
    </source>
</evidence>
<organism evidence="2 3">
    <name type="scientific">Terriglobus albidus</name>
    <dbReference type="NCBI Taxonomy" id="1592106"/>
    <lineage>
        <taxon>Bacteria</taxon>
        <taxon>Pseudomonadati</taxon>
        <taxon>Acidobacteriota</taxon>
        <taxon>Terriglobia</taxon>
        <taxon>Terriglobales</taxon>
        <taxon>Acidobacteriaceae</taxon>
        <taxon>Terriglobus</taxon>
    </lineage>
</organism>
<dbReference type="OrthoDB" id="9799618at2"/>
<dbReference type="Pfam" id="PF08899">
    <property type="entry name" value="DUF1844"/>
    <property type="match status" value="1"/>
</dbReference>